<dbReference type="OrthoDB" id="9805228at2"/>
<reference evidence="4" key="1">
    <citation type="submission" date="2016-10" db="EMBL/GenBank/DDBJ databases">
        <authorList>
            <person name="Varghese N."/>
            <person name="Submissions S."/>
        </authorList>
    </citation>
    <scope>NUCLEOTIDE SEQUENCE [LARGE SCALE GENOMIC DNA]</scope>
    <source>
        <strain evidence="4">LMG 26031</strain>
    </source>
</reference>
<dbReference type="CDD" id="cd07814">
    <property type="entry name" value="SRPBCC_CalC_Aha1-like"/>
    <property type="match status" value="1"/>
</dbReference>
<protein>
    <submittedName>
        <fullName evidence="3">Uncharacterized conserved protein YndB, AHSA1/START domain</fullName>
    </submittedName>
</protein>
<name>A0A1H6QBI3_9BURK</name>
<dbReference type="AlphaFoldDB" id="A0A1H6QBI3"/>
<evidence type="ECO:0000313" key="3">
    <source>
        <dbReference type="EMBL" id="SEI38174.1"/>
    </source>
</evidence>
<dbReference type="STRING" id="667676.SAMN05192539_100164"/>
<organism evidence="3 4">
    <name type="scientific">Paraburkholderia diazotrophica</name>
    <dbReference type="NCBI Taxonomy" id="667676"/>
    <lineage>
        <taxon>Bacteria</taxon>
        <taxon>Pseudomonadati</taxon>
        <taxon>Pseudomonadota</taxon>
        <taxon>Betaproteobacteria</taxon>
        <taxon>Burkholderiales</taxon>
        <taxon>Burkholderiaceae</taxon>
        <taxon>Paraburkholderia</taxon>
    </lineage>
</organism>
<dbReference type="Proteomes" id="UP000198866">
    <property type="component" value="Unassembled WGS sequence"/>
</dbReference>
<dbReference type="EMBL" id="FNYE01000001">
    <property type="protein sequence ID" value="SEI38174.1"/>
    <property type="molecule type" value="Genomic_DNA"/>
</dbReference>
<sequence>MPDRPSLTLHRHISAPPAKVFSAWTDPQQIVKWLHPGGCNVVHAEMELKAGGRFHMIMRAPDGEEHDVNGVFREVAMNEKLVYTWAFRSTPERESIVTFTLKPDGDGTWLTLKHEQFFDEAARDAHRGGWTEALDGLEHYFL</sequence>
<accession>A0A1H6QBI3</accession>
<dbReference type="SUPFAM" id="SSF55961">
    <property type="entry name" value="Bet v1-like"/>
    <property type="match status" value="1"/>
</dbReference>
<feature type="domain" description="Activator of Hsp90 ATPase homologue 1/2-like C-terminal" evidence="2">
    <location>
        <begin position="15"/>
        <end position="141"/>
    </location>
</feature>
<dbReference type="InterPro" id="IPR023393">
    <property type="entry name" value="START-like_dom_sf"/>
</dbReference>
<evidence type="ECO:0000259" key="2">
    <source>
        <dbReference type="Pfam" id="PF08327"/>
    </source>
</evidence>
<evidence type="ECO:0000313" key="4">
    <source>
        <dbReference type="Proteomes" id="UP000198866"/>
    </source>
</evidence>
<comment type="similarity">
    <text evidence="1">Belongs to the AHA1 family.</text>
</comment>
<evidence type="ECO:0000256" key="1">
    <source>
        <dbReference type="ARBA" id="ARBA00006817"/>
    </source>
</evidence>
<dbReference type="RefSeq" id="WP_090861580.1">
    <property type="nucleotide sequence ID" value="NZ_FNYE01000001.1"/>
</dbReference>
<dbReference type="InterPro" id="IPR013538">
    <property type="entry name" value="ASHA1/2-like_C"/>
</dbReference>
<dbReference type="Pfam" id="PF08327">
    <property type="entry name" value="AHSA1"/>
    <property type="match status" value="1"/>
</dbReference>
<keyword evidence="4" id="KW-1185">Reference proteome</keyword>
<gene>
    <name evidence="3" type="ORF">SAMN05192539_100164</name>
</gene>
<proteinExistence type="inferred from homology"/>
<dbReference type="Gene3D" id="3.30.530.20">
    <property type="match status" value="1"/>
</dbReference>